<evidence type="ECO:0000259" key="1">
    <source>
        <dbReference type="Pfam" id="PF00535"/>
    </source>
</evidence>
<dbReference type="PANTHER" id="PTHR48090:SF7">
    <property type="entry name" value="RFBJ PROTEIN"/>
    <property type="match status" value="1"/>
</dbReference>
<name>A0A0G1FUF4_9BACT</name>
<accession>A0A0G1FUF4</accession>
<dbReference type="PANTHER" id="PTHR48090">
    <property type="entry name" value="UNDECAPRENYL-PHOSPHATE 4-DEOXY-4-FORMAMIDO-L-ARABINOSE TRANSFERASE-RELATED"/>
    <property type="match status" value="1"/>
</dbReference>
<dbReference type="Pfam" id="PF00535">
    <property type="entry name" value="Glycos_transf_2"/>
    <property type="match status" value="1"/>
</dbReference>
<dbReference type="InterPro" id="IPR050256">
    <property type="entry name" value="Glycosyltransferase_2"/>
</dbReference>
<dbReference type="InterPro" id="IPR029044">
    <property type="entry name" value="Nucleotide-diphossugar_trans"/>
</dbReference>
<sequence length="236" mass="26549">MMNLSIIVPVFNERKTITPVLHKLLHLKLPVTTEIVVVDDGSTDGTAGILKKWPGKDKEKKKLKIVFHRKNSGKGEAVKTGIKEASGDYILVQDADFEYNPSEIGKLLAPLVKQKNNGVFAVYGSRFMSGRAVIPKAYLFGNKILTFFTNITYGVHLTDMETGYKLLPAKIVKNLSLKAAHFDFEPEITGKIIRKKVKIIEVPISYRGRDRLAGKKLTVIDAFEAIKAIFYYRFFD</sequence>
<evidence type="ECO:0000313" key="3">
    <source>
        <dbReference type="Proteomes" id="UP000034894"/>
    </source>
</evidence>
<reference evidence="2 3" key="1">
    <citation type="journal article" date="2015" name="Nature">
        <title>rRNA introns, odd ribosomes, and small enigmatic genomes across a large radiation of phyla.</title>
        <authorList>
            <person name="Brown C.T."/>
            <person name="Hug L.A."/>
            <person name="Thomas B.C."/>
            <person name="Sharon I."/>
            <person name="Castelle C.J."/>
            <person name="Singh A."/>
            <person name="Wilkins M.J."/>
            <person name="Williams K.H."/>
            <person name="Banfield J.F."/>
        </authorList>
    </citation>
    <scope>NUCLEOTIDE SEQUENCE [LARGE SCALE GENOMIC DNA]</scope>
</reference>
<organism evidence="2 3">
    <name type="scientific">Candidatus Gottesmanbacteria bacterium GW2011_GWA2_43_14</name>
    <dbReference type="NCBI Taxonomy" id="1618443"/>
    <lineage>
        <taxon>Bacteria</taxon>
        <taxon>Candidatus Gottesmaniibacteriota</taxon>
    </lineage>
</organism>
<feature type="domain" description="Glycosyltransferase 2-like" evidence="1">
    <location>
        <begin position="5"/>
        <end position="172"/>
    </location>
</feature>
<dbReference type="EMBL" id="LCFP01000001">
    <property type="protein sequence ID" value="KKS98606.1"/>
    <property type="molecule type" value="Genomic_DNA"/>
</dbReference>
<dbReference type="SUPFAM" id="SSF53448">
    <property type="entry name" value="Nucleotide-diphospho-sugar transferases"/>
    <property type="match status" value="1"/>
</dbReference>
<protein>
    <submittedName>
        <fullName evidence="2">Dolichyl-phosphate mannose synthase-like protein</fullName>
    </submittedName>
</protein>
<comment type="caution">
    <text evidence="2">The sequence shown here is derived from an EMBL/GenBank/DDBJ whole genome shotgun (WGS) entry which is preliminary data.</text>
</comment>
<dbReference type="Proteomes" id="UP000034894">
    <property type="component" value="Unassembled WGS sequence"/>
</dbReference>
<dbReference type="Gene3D" id="3.90.550.10">
    <property type="entry name" value="Spore Coat Polysaccharide Biosynthesis Protein SpsA, Chain A"/>
    <property type="match status" value="1"/>
</dbReference>
<evidence type="ECO:0000313" key="2">
    <source>
        <dbReference type="EMBL" id="KKS98606.1"/>
    </source>
</evidence>
<dbReference type="AlphaFoldDB" id="A0A0G1FUF4"/>
<dbReference type="InterPro" id="IPR001173">
    <property type="entry name" value="Glyco_trans_2-like"/>
</dbReference>
<dbReference type="CDD" id="cd04179">
    <property type="entry name" value="DPM_DPG-synthase_like"/>
    <property type="match status" value="1"/>
</dbReference>
<gene>
    <name evidence="2" type="ORF">UV73_C0001G0127</name>
</gene>
<dbReference type="STRING" id="1618443.UV73_C0001G0127"/>
<proteinExistence type="predicted"/>